<comment type="caution">
    <text evidence="2">The sequence shown here is derived from an EMBL/GenBank/DDBJ whole genome shotgun (WGS) entry which is preliminary data.</text>
</comment>
<keyword evidence="1" id="KW-1133">Transmembrane helix</keyword>
<keyword evidence="3" id="KW-1185">Reference proteome</keyword>
<evidence type="ECO:0000313" key="3">
    <source>
        <dbReference type="Proteomes" id="UP000777438"/>
    </source>
</evidence>
<keyword evidence="1" id="KW-0472">Membrane</keyword>
<sequence>MSWTNRESPYQAFIDSANGSPLNVAFPQWMLNIFEVSDEFPDGQWHIQANPRYIRAPAKLRIVFAPLDLPRRDALSQTLELFSILGVPGDFAKERLQSVSHSFGRSTTKAGFCSWFHFLCKNIDIRQDGANAPEVDNRAATMGYHVSSLPQADYSWHRAGFFLNIGLDGCVTLTCFGSTPRVTARLHEFIAAKAWEDVAQDPYILFDLVFEGLYFEVDDTVWKMNTVFGPLEHLILDYANTKGIRKMSSKIPFAALHNCAKHIIHIAEAIESCLMLVDSAIDNVGNHDHTSMNGSNVPVGRQLRECLRYRQSLYRSSQLRLSSLQKRIDNALTLSFNLVTQQDSMVMIQDSNSMKVIAAITMIFLPTTGVATIVGSQLFLADHSDKGWEVLTSPLFWTMWWISIPLTVFTAILAFIWHWWTHSESPKGQVVEVVNRARTATFNSSTAGSRKASS</sequence>
<name>A0A9P8WAD8_9HYPO</name>
<accession>A0A9P8WAD8</accession>
<gene>
    <name evidence="2" type="ORF">B0T10DRAFT_592427</name>
</gene>
<evidence type="ECO:0000256" key="1">
    <source>
        <dbReference type="SAM" id="Phobius"/>
    </source>
</evidence>
<dbReference type="Gene3D" id="1.20.58.340">
    <property type="entry name" value="Magnesium transport protein CorA, transmembrane region"/>
    <property type="match status" value="1"/>
</dbReference>
<organism evidence="2 3">
    <name type="scientific">Thelonectria olida</name>
    <dbReference type="NCBI Taxonomy" id="1576542"/>
    <lineage>
        <taxon>Eukaryota</taxon>
        <taxon>Fungi</taxon>
        <taxon>Dikarya</taxon>
        <taxon>Ascomycota</taxon>
        <taxon>Pezizomycotina</taxon>
        <taxon>Sordariomycetes</taxon>
        <taxon>Hypocreomycetidae</taxon>
        <taxon>Hypocreales</taxon>
        <taxon>Nectriaceae</taxon>
        <taxon>Thelonectria</taxon>
    </lineage>
</organism>
<dbReference type="OrthoDB" id="5392974at2759"/>
<feature type="transmembrane region" description="Helical" evidence="1">
    <location>
        <begin position="400"/>
        <end position="420"/>
    </location>
</feature>
<protein>
    <submittedName>
        <fullName evidence="2">Uncharacterized protein</fullName>
    </submittedName>
</protein>
<keyword evidence="1" id="KW-0812">Transmembrane</keyword>
<dbReference type="Proteomes" id="UP000777438">
    <property type="component" value="Unassembled WGS sequence"/>
</dbReference>
<evidence type="ECO:0000313" key="2">
    <source>
        <dbReference type="EMBL" id="KAH6893455.1"/>
    </source>
</evidence>
<reference evidence="2 3" key="1">
    <citation type="journal article" date="2021" name="Nat. Commun.">
        <title>Genetic determinants of endophytism in the Arabidopsis root mycobiome.</title>
        <authorList>
            <person name="Mesny F."/>
            <person name="Miyauchi S."/>
            <person name="Thiergart T."/>
            <person name="Pickel B."/>
            <person name="Atanasova L."/>
            <person name="Karlsson M."/>
            <person name="Huettel B."/>
            <person name="Barry K.W."/>
            <person name="Haridas S."/>
            <person name="Chen C."/>
            <person name="Bauer D."/>
            <person name="Andreopoulos W."/>
            <person name="Pangilinan J."/>
            <person name="LaButti K."/>
            <person name="Riley R."/>
            <person name="Lipzen A."/>
            <person name="Clum A."/>
            <person name="Drula E."/>
            <person name="Henrissat B."/>
            <person name="Kohler A."/>
            <person name="Grigoriev I.V."/>
            <person name="Martin F.M."/>
            <person name="Hacquard S."/>
        </authorList>
    </citation>
    <scope>NUCLEOTIDE SEQUENCE [LARGE SCALE GENOMIC DNA]</scope>
    <source>
        <strain evidence="2 3">MPI-CAGE-CH-0241</strain>
    </source>
</reference>
<proteinExistence type="predicted"/>
<dbReference type="AlphaFoldDB" id="A0A9P8WAD8"/>
<feature type="transmembrane region" description="Helical" evidence="1">
    <location>
        <begin position="356"/>
        <end position="380"/>
    </location>
</feature>
<dbReference type="EMBL" id="JAGPYM010000006">
    <property type="protein sequence ID" value="KAH6893455.1"/>
    <property type="molecule type" value="Genomic_DNA"/>
</dbReference>